<evidence type="ECO:0000256" key="6">
    <source>
        <dbReference type="ARBA" id="ARBA00023015"/>
    </source>
</evidence>
<comment type="caution">
    <text evidence="13">The sequence shown here is derived from an EMBL/GenBank/DDBJ whole genome shotgun (WGS) entry which is preliminary data.</text>
</comment>
<dbReference type="GO" id="GO:0008270">
    <property type="term" value="F:zinc ion binding"/>
    <property type="evidence" value="ECO:0007669"/>
    <property type="project" value="UniProtKB-KW"/>
</dbReference>
<dbReference type="Pfam" id="PF00105">
    <property type="entry name" value="zf-C4"/>
    <property type="match status" value="1"/>
</dbReference>
<evidence type="ECO:0000259" key="12">
    <source>
        <dbReference type="PROSITE" id="PS51030"/>
    </source>
</evidence>
<feature type="non-terminal residue" evidence="13">
    <location>
        <position position="139"/>
    </location>
</feature>
<dbReference type="InterPro" id="IPR013088">
    <property type="entry name" value="Znf_NHR/GATA"/>
</dbReference>
<dbReference type="PRINTS" id="PR00047">
    <property type="entry name" value="STROIDFINGER"/>
</dbReference>
<keyword evidence="7" id="KW-0238">DNA-binding</keyword>
<dbReference type="SUPFAM" id="SSF57716">
    <property type="entry name" value="Glucocorticoid receptor-like (DNA-binding domain)"/>
    <property type="match status" value="1"/>
</dbReference>
<evidence type="ECO:0000256" key="11">
    <source>
        <dbReference type="SAM" id="MobiDB-lite"/>
    </source>
</evidence>
<evidence type="ECO:0000256" key="5">
    <source>
        <dbReference type="ARBA" id="ARBA00022833"/>
    </source>
</evidence>
<comment type="similarity">
    <text evidence="2">Belongs to the nuclear hormone receptor family.</text>
</comment>
<evidence type="ECO:0000256" key="1">
    <source>
        <dbReference type="ARBA" id="ARBA00004123"/>
    </source>
</evidence>
<dbReference type="PANTHER" id="PTHR47630">
    <property type="entry name" value="NUCLEAR HORMONE RECEPTOR FAMILY-RELATED-RELATED"/>
    <property type="match status" value="1"/>
</dbReference>
<reference evidence="13" key="1">
    <citation type="submission" date="2023-10" db="EMBL/GenBank/DDBJ databases">
        <title>Genome assembly of Pristionchus species.</title>
        <authorList>
            <person name="Yoshida K."/>
            <person name="Sommer R.J."/>
        </authorList>
    </citation>
    <scope>NUCLEOTIDE SEQUENCE</scope>
    <source>
        <strain evidence="13">RS0144</strain>
    </source>
</reference>
<feature type="domain" description="Nuclear receptor" evidence="12">
    <location>
        <begin position="37"/>
        <end position="111"/>
    </location>
</feature>
<keyword evidence="5" id="KW-0862">Zinc</keyword>
<evidence type="ECO:0000256" key="9">
    <source>
        <dbReference type="ARBA" id="ARBA00023170"/>
    </source>
</evidence>
<dbReference type="Proteomes" id="UP001432027">
    <property type="component" value="Unassembled WGS sequence"/>
</dbReference>
<keyword evidence="6" id="KW-0805">Transcription regulation</keyword>
<protein>
    <recommendedName>
        <fullName evidence="12">Nuclear receptor domain-containing protein</fullName>
    </recommendedName>
</protein>
<proteinExistence type="inferred from homology"/>
<evidence type="ECO:0000313" key="14">
    <source>
        <dbReference type="Proteomes" id="UP001432027"/>
    </source>
</evidence>
<name>A0AAV5U8B2_9BILA</name>
<dbReference type="FunFam" id="3.30.50.10:FF:000030">
    <property type="entry name" value="Nuclear Hormone Receptor family"/>
    <property type="match status" value="1"/>
</dbReference>
<dbReference type="InterPro" id="IPR052499">
    <property type="entry name" value="C.elegans_NHRs"/>
</dbReference>
<feature type="region of interest" description="Disordered" evidence="11">
    <location>
        <begin position="1"/>
        <end position="33"/>
    </location>
</feature>
<keyword evidence="10" id="KW-0539">Nucleus</keyword>
<comment type="subcellular location">
    <subcellularLocation>
        <location evidence="1">Nucleus</location>
    </subcellularLocation>
</comment>
<dbReference type="AlphaFoldDB" id="A0AAV5U8B2"/>
<dbReference type="SMART" id="SM00399">
    <property type="entry name" value="ZnF_C4"/>
    <property type="match status" value="1"/>
</dbReference>
<evidence type="ECO:0000256" key="2">
    <source>
        <dbReference type="ARBA" id="ARBA00005993"/>
    </source>
</evidence>
<dbReference type="InterPro" id="IPR001628">
    <property type="entry name" value="Znf_hrmn_rcpt"/>
</dbReference>
<evidence type="ECO:0000256" key="4">
    <source>
        <dbReference type="ARBA" id="ARBA00022771"/>
    </source>
</evidence>
<evidence type="ECO:0000313" key="13">
    <source>
        <dbReference type="EMBL" id="GMT02603.1"/>
    </source>
</evidence>
<keyword evidence="3" id="KW-0479">Metal-binding</keyword>
<feature type="non-terminal residue" evidence="13">
    <location>
        <position position="1"/>
    </location>
</feature>
<keyword evidence="4" id="KW-0863">Zinc-finger</keyword>
<dbReference type="PROSITE" id="PS00031">
    <property type="entry name" value="NUCLEAR_REC_DBD_1"/>
    <property type="match status" value="1"/>
</dbReference>
<dbReference type="InterPro" id="IPR049636">
    <property type="entry name" value="HNF4-like_DBD"/>
</dbReference>
<dbReference type="PROSITE" id="PS51030">
    <property type="entry name" value="NUCLEAR_REC_DBD_2"/>
    <property type="match status" value="1"/>
</dbReference>
<gene>
    <name evidence="13" type="ORF">PENTCL1PPCAC_24777</name>
</gene>
<feature type="compositionally biased region" description="Basic and acidic residues" evidence="11">
    <location>
        <begin position="1"/>
        <end position="13"/>
    </location>
</feature>
<keyword evidence="8" id="KW-0804">Transcription</keyword>
<dbReference type="Gene3D" id="3.30.50.10">
    <property type="entry name" value="Erythroid Transcription Factor GATA-1, subunit A"/>
    <property type="match status" value="1"/>
</dbReference>
<dbReference type="CDD" id="cd06960">
    <property type="entry name" value="NR_DBD_HNF4A"/>
    <property type="match status" value="1"/>
</dbReference>
<evidence type="ECO:0000256" key="8">
    <source>
        <dbReference type="ARBA" id="ARBA00023163"/>
    </source>
</evidence>
<evidence type="ECO:0000256" key="3">
    <source>
        <dbReference type="ARBA" id="ARBA00022723"/>
    </source>
</evidence>
<keyword evidence="14" id="KW-1185">Reference proteome</keyword>
<dbReference type="PANTHER" id="PTHR47630:SF4">
    <property type="entry name" value="NUCLEAR HORMONE RECEPTOR FAMILY MEMBER NHR-62"/>
    <property type="match status" value="1"/>
</dbReference>
<dbReference type="GO" id="GO:0005634">
    <property type="term" value="C:nucleus"/>
    <property type="evidence" value="ECO:0007669"/>
    <property type="project" value="UniProtKB-SubCell"/>
</dbReference>
<evidence type="ECO:0000256" key="7">
    <source>
        <dbReference type="ARBA" id="ARBA00023125"/>
    </source>
</evidence>
<accession>A0AAV5U8B2</accession>
<dbReference type="GO" id="GO:0003700">
    <property type="term" value="F:DNA-binding transcription factor activity"/>
    <property type="evidence" value="ECO:0007669"/>
    <property type="project" value="InterPro"/>
</dbReference>
<organism evidence="13 14">
    <name type="scientific">Pristionchus entomophagus</name>
    <dbReference type="NCBI Taxonomy" id="358040"/>
    <lineage>
        <taxon>Eukaryota</taxon>
        <taxon>Metazoa</taxon>
        <taxon>Ecdysozoa</taxon>
        <taxon>Nematoda</taxon>
        <taxon>Chromadorea</taxon>
        <taxon>Rhabditida</taxon>
        <taxon>Rhabditina</taxon>
        <taxon>Diplogasteromorpha</taxon>
        <taxon>Diplogasteroidea</taxon>
        <taxon>Neodiplogasteridae</taxon>
        <taxon>Pristionchus</taxon>
    </lineage>
</organism>
<dbReference type="EMBL" id="BTSX01000005">
    <property type="protein sequence ID" value="GMT02603.1"/>
    <property type="molecule type" value="Genomic_DNA"/>
</dbReference>
<dbReference type="GO" id="GO:0000978">
    <property type="term" value="F:RNA polymerase II cis-regulatory region sequence-specific DNA binding"/>
    <property type="evidence" value="ECO:0007669"/>
    <property type="project" value="InterPro"/>
</dbReference>
<keyword evidence="9" id="KW-0675">Receptor</keyword>
<sequence length="139" mass="15212">VKPDGQTASHHELPSTSELCEPPTPPPTPQSGQSAVPLKCAVCGDTALCKHYGAVACSGCKGFFRRTVWKQRTYKCPGENDCTINADVRSCRACRYAQCIRVRMNPRAVQGDLAECRKNGVICTPPKRRATYKRREASG</sequence>
<evidence type="ECO:0000256" key="10">
    <source>
        <dbReference type="ARBA" id="ARBA00023242"/>
    </source>
</evidence>